<dbReference type="Proteomes" id="UP000479000">
    <property type="component" value="Unassembled WGS sequence"/>
</dbReference>
<evidence type="ECO:0000313" key="2">
    <source>
        <dbReference type="EMBL" id="CAB0013278.1"/>
    </source>
</evidence>
<sequence length="73" mass="8216">MDRRCRQLRKVSPSATTPANRYSTPKPTKMRTSGLARSLRSNIRPIAIPPCIYPILRFTTNLVSKCATRVPTT</sequence>
<protein>
    <submittedName>
        <fullName evidence="2">Uncharacterized protein</fullName>
    </submittedName>
</protein>
<proteinExistence type="predicted"/>
<keyword evidence="3" id="KW-1185">Reference proteome</keyword>
<dbReference type="AlphaFoldDB" id="A0A6H5H9J0"/>
<dbReference type="EMBL" id="CADCXU010026437">
    <property type="protein sequence ID" value="CAB0013278.1"/>
    <property type="molecule type" value="Genomic_DNA"/>
</dbReference>
<reference evidence="2 3" key="1">
    <citation type="submission" date="2020-02" db="EMBL/GenBank/DDBJ databases">
        <authorList>
            <person name="Ferguson B K."/>
        </authorList>
    </citation>
    <scope>NUCLEOTIDE SEQUENCE [LARGE SCALE GENOMIC DNA]</scope>
</reference>
<feature type="compositionally biased region" description="Polar residues" evidence="1">
    <location>
        <begin position="13"/>
        <end position="26"/>
    </location>
</feature>
<name>A0A6H5H9J0_9HEMI</name>
<evidence type="ECO:0000313" key="3">
    <source>
        <dbReference type="Proteomes" id="UP000479000"/>
    </source>
</evidence>
<feature type="region of interest" description="Disordered" evidence="1">
    <location>
        <begin position="1"/>
        <end position="35"/>
    </location>
</feature>
<evidence type="ECO:0000256" key="1">
    <source>
        <dbReference type="SAM" id="MobiDB-lite"/>
    </source>
</evidence>
<feature type="non-terminal residue" evidence="2">
    <location>
        <position position="73"/>
    </location>
</feature>
<gene>
    <name evidence="2" type="ORF">NTEN_LOCUS17889</name>
</gene>
<organism evidence="2 3">
    <name type="scientific">Nesidiocoris tenuis</name>
    <dbReference type="NCBI Taxonomy" id="355587"/>
    <lineage>
        <taxon>Eukaryota</taxon>
        <taxon>Metazoa</taxon>
        <taxon>Ecdysozoa</taxon>
        <taxon>Arthropoda</taxon>
        <taxon>Hexapoda</taxon>
        <taxon>Insecta</taxon>
        <taxon>Pterygota</taxon>
        <taxon>Neoptera</taxon>
        <taxon>Paraneoptera</taxon>
        <taxon>Hemiptera</taxon>
        <taxon>Heteroptera</taxon>
        <taxon>Panheteroptera</taxon>
        <taxon>Cimicomorpha</taxon>
        <taxon>Miridae</taxon>
        <taxon>Dicyphina</taxon>
        <taxon>Nesidiocoris</taxon>
    </lineage>
</organism>
<accession>A0A6H5H9J0</accession>